<evidence type="ECO:0000256" key="3">
    <source>
        <dbReference type="ARBA" id="ARBA00022737"/>
    </source>
</evidence>
<evidence type="ECO:0000256" key="1">
    <source>
        <dbReference type="ARBA" id="ARBA00008894"/>
    </source>
</evidence>
<dbReference type="GO" id="GO:0043531">
    <property type="term" value="F:ADP binding"/>
    <property type="evidence" value="ECO:0007669"/>
    <property type="project" value="InterPro"/>
</dbReference>
<evidence type="ECO:0000259" key="7">
    <source>
        <dbReference type="Pfam" id="PF00931"/>
    </source>
</evidence>
<evidence type="ECO:0000256" key="6">
    <source>
        <dbReference type="ARBA" id="ARBA00022840"/>
    </source>
</evidence>
<dbReference type="InterPro" id="IPR032675">
    <property type="entry name" value="LRR_dom_sf"/>
</dbReference>
<keyword evidence="6" id="KW-0067">ATP-binding</keyword>
<dbReference type="Gene3D" id="1.10.8.430">
    <property type="entry name" value="Helical domain of apoptotic protease-activating factors"/>
    <property type="match status" value="1"/>
</dbReference>
<evidence type="ECO:0000256" key="5">
    <source>
        <dbReference type="ARBA" id="ARBA00022821"/>
    </source>
</evidence>
<keyword evidence="2" id="KW-0433">Leucine-rich repeat</keyword>
<dbReference type="InterPro" id="IPR042197">
    <property type="entry name" value="Apaf_helical"/>
</dbReference>
<keyword evidence="5" id="KW-0611">Plant defense</keyword>
<dbReference type="InterPro" id="IPR002182">
    <property type="entry name" value="NB-ARC"/>
</dbReference>
<dbReference type="InterPro" id="IPR058922">
    <property type="entry name" value="WHD_DRP"/>
</dbReference>
<comment type="similarity">
    <text evidence="1">Belongs to the disease resistance NB-LRR family.</text>
</comment>
<dbReference type="GO" id="GO:0005524">
    <property type="term" value="F:ATP binding"/>
    <property type="evidence" value="ECO:0007669"/>
    <property type="project" value="UniProtKB-KW"/>
</dbReference>
<feature type="domain" description="R13L1/DRL21-like LRR repeat region" evidence="10">
    <location>
        <begin position="678"/>
        <end position="800"/>
    </location>
</feature>
<dbReference type="Pfam" id="PF25019">
    <property type="entry name" value="LRR_R13L1-DRL21"/>
    <property type="match status" value="1"/>
</dbReference>
<evidence type="ECO:0000256" key="2">
    <source>
        <dbReference type="ARBA" id="ARBA00022614"/>
    </source>
</evidence>
<dbReference type="GO" id="GO:0006952">
    <property type="term" value="P:defense response"/>
    <property type="evidence" value="ECO:0007669"/>
    <property type="project" value="UniProtKB-KW"/>
</dbReference>
<evidence type="ECO:0000256" key="4">
    <source>
        <dbReference type="ARBA" id="ARBA00022741"/>
    </source>
</evidence>
<dbReference type="Gene3D" id="3.80.10.10">
    <property type="entry name" value="Ribonuclease Inhibitor"/>
    <property type="match status" value="3"/>
</dbReference>
<feature type="domain" description="Disease resistance N-terminal" evidence="8">
    <location>
        <begin position="18"/>
        <end position="104"/>
    </location>
</feature>
<feature type="domain" description="Disease resistance protein winged helix" evidence="9">
    <location>
        <begin position="421"/>
        <end position="497"/>
    </location>
</feature>
<dbReference type="Gene3D" id="3.40.50.300">
    <property type="entry name" value="P-loop containing nucleotide triphosphate hydrolases"/>
    <property type="match status" value="1"/>
</dbReference>
<accession>M8C0U6</accession>
<dbReference type="Pfam" id="PF18052">
    <property type="entry name" value="Rx_N"/>
    <property type="match status" value="1"/>
</dbReference>
<proteinExistence type="inferred from homology"/>
<dbReference type="SUPFAM" id="SSF52058">
    <property type="entry name" value="L domain-like"/>
    <property type="match status" value="1"/>
</dbReference>
<keyword evidence="3" id="KW-0677">Repeat</keyword>
<dbReference type="Pfam" id="PF00931">
    <property type="entry name" value="NB-ARC"/>
    <property type="match status" value="1"/>
</dbReference>
<name>M8C0U6_AEGTA</name>
<protein>
    <submittedName>
        <fullName evidence="11">Putative disease resistance protein RGA4</fullName>
    </submittedName>
</protein>
<dbReference type="GO" id="GO:0051707">
    <property type="term" value="P:response to other organism"/>
    <property type="evidence" value="ECO:0007669"/>
    <property type="project" value="UniProtKB-ARBA"/>
</dbReference>
<evidence type="ECO:0000259" key="9">
    <source>
        <dbReference type="Pfam" id="PF23559"/>
    </source>
</evidence>
<dbReference type="PRINTS" id="PR00364">
    <property type="entry name" value="DISEASERSIST"/>
</dbReference>
<dbReference type="AlphaFoldDB" id="M8C0U6"/>
<dbReference type="Gene3D" id="1.20.5.4130">
    <property type="match status" value="1"/>
</dbReference>
<dbReference type="SUPFAM" id="SSF52540">
    <property type="entry name" value="P-loop containing nucleoside triphosphate hydrolases"/>
    <property type="match status" value="1"/>
</dbReference>
<dbReference type="Pfam" id="PF23559">
    <property type="entry name" value="WHD_DRP"/>
    <property type="match status" value="1"/>
</dbReference>
<keyword evidence="4" id="KW-0547">Nucleotide-binding</keyword>
<dbReference type="EnsemblPlants" id="EMT30890">
    <property type="protein sequence ID" value="EMT30890"/>
    <property type="gene ID" value="F775_16271"/>
</dbReference>
<dbReference type="InterPro" id="IPR027417">
    <property type="entry name" value="P-loop_NTPase"/>
</dbReference>
<sequence>MAATAALVFAGKSVATPAISFIVNKAFGYLSEWYKPNDLEELKNNLSEKLTDIQAVYDVVDHQEISEQTNGLAEWLWRFRDAVEEAEDALDEMDYHKLKEEAEAHSLGQIVGKAARMTPEGNMVEKLREAIERLESVAKDLGGFLQLLCRVDNLVLQDRAERSVYQTSSTLVPIEIFGRDSEKNQVIRWLTDNVHDDPDTVTQVPVFAIIGIGGIGKTTLAQIVCEELKDSAHFDCILWVHVSDNVFSSTRIMKKILEAVTKEKPNADTLEALQQILKDKLGLNKVLLILDDVWEDSKMIEWETLMAPLRSIQRGSKILLTTRMRSVADMKYAFDGLNSEDYAHLLPIAEKIAKKFHGCPLVTKIAGGHLQNNISDQHWEDLHRQLEHLEGSTDVIITTVLRSSYHHLPEHLQLCFRYCSIFPKNHKFKKEDIVKMWMGSGLILQTEGGTERPEDMGGRYFVQLARKSFFTFVPTVNPYQTYSTEYYVMHDLLHELARNVSTGECLRLESGGFLHHKCTVRHLWIANFRKLSCEEIKAISCFKSLRTLVMEDSYHVSTGHVYALEEVIEKLKCLRLLSLKGVTKFCFPKEVANKHLRYISFSTIEKIHGLSKLYHLQVLIAAKRIGTASEQVENMENLFHLRYVSYGTNGFGQCPVGRLTSLQELYNFSIQSQEGYRISSLMNLTSLCKLRLCNLENVERHGEVIEAKINEKSYLRSLSLNWSETNDALKEDNLVLDILEPHARLENLEITGYSGVRFPPWINHPPLVNMVSLELRQCKNWVCLPSLGNLQLLKHLELQNLTGLKQIGQSSGDSLPQNLKTLVVEGCQGLRKLPLLSLTLMQLEINNVGLDILPRIVVHHGNIGSEAMPPKLVSVIISNCSNLTTLAESFLLQEHYICTLQILKIVDCKKLIHAPLSFGSMNDLTEFRIGSCYSLRMMERVDGGLLPCTLKELSMVQCGDLQLPLLNSLVGLSNLTSLSLCNCSRVKSLPSSEVFRSLTALREMVIMNCIFLSSLGGLGALSYLSWLEITDCRSINHNYVLTVCDLGISLTMC</sequence>
<dbReference type="InterPro" id="IPR036388">
    <property type="entry name" value="WH-like_DNA-bd_sf"/>
</dbReference>
<dbReference type="InterPro" id="IPR056789">
    <property type="entry name" value="LRR_R13L1-DRL21"/>
</dbReference>
<evidence type="ECO:0000313" key="11">
    <source>
        <dbReference type="EnsemblPlants" id="EMT30890"/>
    </source>
</evidence>
<dbReference type="InterPro" id="IPR041118">
    <property type="entry name" value="Rx_N"/>
</dbReference>
<evidence type="ECO:0000259" key="8">
    <source>
        <dbReference type="Pfam" id="PF18052"/>
    </source>
</evidence>
<dbReference type="Gene3D" id="1.10.10.10">
    <property type="entry name" value="Winged helix-like DNA-binding domain superfamily/Winged helix DNA-binding domain"/>
    <property type="match status" value="1"/>
</dbReference>
<evidence type="ECO:0000259" key="10">
    <source>
        <dbReference type="Pfam" id="PF25019"/>
    </source>
</evidence>
<dbReference type="PANTHER" id="PTHR36766">
    <property type="entry name" value="PLANT BROAD-SPECTRUM MILDEW RESISTANCE PROTEIN RPW8"/>
    <property type="match status" value="1"/>
</dbReference>
<dbReference type="PANTHER" id="PTHR36766:SF64">
    <property type="entry name" value="OS12G0206100 PROTEIN"/>
    <property type="match status" value="1"/>
</dbReference>
<organism evidence="11">
    <name type="scientific">Aegilops tauschii</name>
    <name type="common">Tausch's goatgrass</name>
    <name type="synonym">Aegilops squarrosa</name>
    <dbReference type="NCBI Taxonomy" id="37682"/>
    <lineage>
        <taxon>Eukaryota</taxon>
        <taxon>Viridiplantae</taxon>
        <taxon>Streptophyta</taxon>
        <taxon>Embryophyta</taxon>
        <taxon>Tracheophyta</taxon>
        <taxon>Spermatophyta</taxon>
        <taxon>Magnoliopsida</taxon>
        <taxon>Liliopsida</taxon>
        <taxon>Poales</taxon>
        <taxon>Poaceae</taxon>
        <taxon>BOP clade</taxon>
        <taxon>Pooideae</taxon>
        <taxon>Triticodae</taxon>
        <taxon>Triticeae</taxon>
        <taxon>Triticinae</taxon>
        <taxon>Aegilops</taxon>
    </lineage>
</organism>
<reference evidence="11" key="1">
    <citation type="submission" date="2015-06" db="UniProtKB">
        <authorList>
            <consortium name="EnsemblPlants"/>
        </authorList>
    </citation>
    <scope>IDENTIFICATION</scope>
</reference>
<feature type="domain" description="NB-ARC" evidence="7">
    <location>
        <begin position="181"/>
        <end position="332"/>
    </location>
</feature>